<dbReference type="RefSeq" id="WP_275107773.1">
    <property type="nucleotide sequence ID" value="NZ_JAKJSC010000001.1"/>
</dbReference>
<evidence type="ECO:0000313" key="2">
    <source>
        <dbReference type="Proteomes" id="UP001528920"/>
    </source>
</evidence>
<keyword evidence="2" id="KW-1185">Reference proteome</keyword>
<protein>
    <submittedName>
        <fullName evidence="1">Transporter</fullName>
    </submittedName>
</protein>
<gene>
    <name evidence="1" type="ORF">L3049_00325</name>
</gene>
<dbReference type="EMBL" id="JAKJSC010000001">
    <property type="protein sequence ID" value="MDE5416431.1"/>
    <property type="molecule type" value="Genomic_DNA"/>
</dbReference>
<dbReference type="PROSITE" id="PS51257">
    <property type="entry name" value="PROKAR_LIPOPROTEIN"/>
    <property type="match status" value="1"/>
</dbReference>
<comment type="caution">
    <text evidence="1">The sequence shown here is derived from an EMBL/GenBank/DDBJ whole genome shotgun (WGS) entry which is preliminary data.</text>
</comment>
<dbReference type="InterPro" id="IPR025737">
    <property type="entry name" value="FApF"/>
</dbReference>
<proteinExistence type="predicted"/>
<name>A0ABT5VMF7_9BACT</name>
<sequence length="325" mass="35962">MKTKRENILLLILLILGCPNVLYSQACCTGGAPLSSNLGIAHYKANQLVVDLSYDYNKIDNLYAGSTKLNDNERERITQSTILRLSYALSDRFSLTAILPYVWQKQTVRSVVGSNNQSANGIGDFVLLGQYSLIQSHNNQLIIAAGPKLPTGSTSKRGNEFDILLPPDLQPGTGSWDGIGAVSYVRSGFSRPSLSLISLVSYRYSFEVGRYDGQQKYRFGNELAINIGASDSFNLGKHVIKPSLQYRYRHTQKDENNGSQFPNTGGSWMYLVPAINIQLSPSLQVHSNLEIPIHADVIGTQLITSFKGNIGLNYTINFIKTKYLK</sequence>
<reference evidence="1 2" key="1">
    <citation type="submission" date="2022-01" db="EMBL/GenBank/DDBJ databases">
        <title>Labilibaculum sp. nov, a marine bacterium isolated from Antarctica.</title>
        <authorList>
            <person name="Dai W."/>
        </authorList>
    </citation>
    <scope>NUCLEOTIDE SEQUENCE [LARGE SCALE GENOMIC DNA]</scope>
    <source>
        <strain evidence="1 2">DW002</strain>
    </source>
</reference>
<dbReference type="Proteomes" id="UP001528920">
    <property type="component" value="Unassembled WGS sequence"/>
</dbReference>
<organism evidence="1 2">
    <name type="scientific">Paralabilibaculum antarcticum</name>
    <dbReference type="NCBI Taxonomy" id="2912572"/>
    <lineage>
        <taxon>Bacteria</taxon>
        <taxon>Pseudomonadati</taxon>
        <taxon>Bacteroidota</taxon>
        <taxon>Bacteroidia</taxon>
        <taxon>Marinilabiliales</taxon>
        <taxon>Marinifilaceae</taxon>
        <taxon>Paralabilibaculum</taxon>
    </lineage>
</organism>
<evidence type="ECO:0000313" key="1">
    <source>
        <dbReference type="EMBL" id="MDE5416431.1"/>
    </source>
</evidence>
<accession>A0ABT5VMF7</accession>
<dbReference type="Pfam" id="PF13557">
    <property type="entry name" value="Phenol_MetA_deg"/>
    <property type="match status" value="1"/>
</dbReference>